<proteinExistence type="predicted"/>
<accession>V5FRR9</accession>
<dbReference type="InterPro" id="IPR048365">
    <property type="entry name" value="TNP-like_RNaseH_N"/>
</dbReference>
<feature type="domain" description="Transposable element P transposase-like RNase H" evidence="1">
    <location>
        <begin position="2"/>
        <end position="85"/>
    </location>
</feature>
<feature type="non-terminal residue" evidence="2">
    <location>
        <position position="111"/>
    </location>
</feature>
<feature type="non-terminal residue" evidence="2">
    <location>
        <position position="1"/>
    </location>
</feature>
<name>V5FRR9_ANOGL</name>
<dbReference type="AlphaFoldDB" id="V5FRR9"/>
<evidence type="ECO:0000313" key="2">
    <source>
        <dbReference type="EMBL" id="JAB60355.1"/>
    </source>
</evidence>
<dbReference type="Pfam" id="PF21787">
    <property type="entry name" value="TNP-like_RNaseH_N"/>
    <property type="match status" value="1"/>
</dbReference>
<evidence type="ECO:0000259" key="1">
    <source>
        <dbReference type="Pfam" id="PF21787"/>
    </source>
</evidence>
<reference evidence="2" key="1">
    <citation type="submission" date="2013-07" db="EMBL/GenBank/DDBJ databases">
        <title>Midgut Transcriptome Profiling of Anoplphora glabripennis, a Lignocellulose Degrading, Wood-Boring Cerambycid.</title>
        <authorList>
            <person name="Scully E.D."/>
            <person name="Hoover K."/>
            <person name="Carlson J.E."/>
            <person name="Tien M."/>
            <person name="Geib S.M."/>
        </authorList>
    </citation>
    <scope>NUCLEOTIDE SEQUENCE</scope>
</reference>
<organism evidence="2">
    <name type="scientific">Anoplophora glabripennis</name>
    <name type="common">Asian longhorn beetle</name>
    <name type="synonym">Anoplophora nobilis</name>
    <dbReference type="NCBI Taxonomy" id="217634"/>
    <lineage>
        <taxon>Eukaryota</taxon>
        <taxon>Metazoa</taxon>
        <taxon>Ecdysozoa</taxon>
        <taxon>Arthropoda</taxon>
        <taxon>Hexapoda</taxon>
        <taxon>Insecta</taxon>
        <taxon>Pterygota</taxon>
        <taxon>Neoptera</taxon>
        <taxon>Endopterygota</taxon>
        <taxon>Coleoptera</taxon>
        <taxon>Polyphaga</taxon>
        <taxon>Cucujiformia</taxon>
        <taxon>Chrysomeloidea</taxon>
        <taxon>Cerambycidae</taxon>
        <taxon>Lamiinae</taxon>
        <taxon>Lamiini</taxon>
        <taxon>Anoplophora</taxon>
    </lineage>
</organism>
<protein>
    <recommendedName>
        <fullName evidence="1">Transposable element P transposase-like RNase H domain-containing protein</fullName>
    </recommendedName>
</protein>
<sequence>EGIVDFGEGERRAVFADHALVFMLKGIHKNWKQPICFYFCEHTTATADLIRIIKDVVRHVRSTGLEIIATVCDQGTTNNSAVKQLIKDTASYCIRNNIENRYQGYLIDGQE</sequence>
<dbReference type="EMBL" id="GALX01008111">
    <property type="protein sequence ID" value="JAB60355.1"/>
    <property type="molecule type" value="Transcribed_RNA"/>
</dbReference>